<protein>
    <submittedName>
        <fullName evidence="1">Uncharacterized protein</fullName>
    </submittedName>
</protein>
<dbReference type="Proteomes" id="UP000032142">
    <property type="component" value="Unassembled WGS sequence"/>
</dbReference>
<organism evidence="1 2">
    <name type="scientific">Gossypium arboreum</name>
    <name type="common">Tree cotton</name>
    <name type="synonym">Gossypium nanking</name>
    <dbReference type="NCBI Taxonomy" id="29729"/>
    <lineage>
        <taxon>Eukaryota</taxon>
        <taxon>Viridiplantae</taxon>
        <taxon>Streptophyta</taxon>
        <taxon>Embryophyta</taxon>
        <taxon>Tracheophyta</taxon>
        <taxon>Spermatophyta</taxon>
        <taxon>Magnoliopsida</taxon>
        <taxon>eudicotyledons</taxon>
        <taxon>Gunneridae</taxon>
        <taxon>Pentapetalae</taxon>
        <taxon>rosids</taxon>
        <taxon>malvids</taxon>
        <taxon>Malvales</taxon>
        <taxon>Malvaceae</taxon>
        <taxon>Malvoideae</taxon>
        <taxon>Gossypium</taxon>
    </lineage>
</organism>
<proteinExistence type="predicted"/>
<reference evidence="2" key="1">
    <citation type="submission" date="2014-09" db="EMBL/GenBank/DDBJ databases">
        <authorList>
            <person name="Mudge J."/>
            <person name="Ramaraj T."/>
            <person name="Lindquist I.E."/>
            <person name="Bharti A.K."/>
            <person name="Sundararajan A."/>
            <person name="Cameron C.T."/>
            <person name="Woodward J.E."/>
            <person name="May G.D."/>
            <person name="Brubaker C."/>
            <person name="Broadhvest J."/>
            <person name="Wilkins T.A."/>
        </authorList>
    </citation>
    <scope>NUCLEOTIDE SEQUENCE</scope>
    <source>
        <strain evidence="2">cv. AKA8401</strain>
    </source>
</reference>
<keyword evidence="2" id="KW-1185">Reference proteome</keyword>
<accession>A0A0B0NT27</accession>
<evidence type="ECO:0000313" key="1">
    <source>
        <dbReference type="EMBL" id="KHG16005.1"/>
    </source>
</evidence>
<sequence>MLGRKQPSEGRSSPPFASESKGMVNVAWTWYVGAW</sequence>
<evidence type="ECO:0000313" key="2">
    <source>
        <dbReference type="Proteomes" id="UP000032142"/>
    </source>
</evidence>
<gene>
    <name evidence="1" type="ORF">F383_02715</name>
</gene>
<name>A0A0B0NT27_GOSAR</name>
<dbReference type="AlphaFoldDB" id="A0A0B0NT27"/>
<dbReference type="EMBL" id="KN405120">
    <property type="protein sequence ID" value="KHG16005.1"/>
    <property type="molecule type" value="Genomic_DNA"/>
</dbReference>